<evidence type="ECO:0000256" key="4">
    <source>
        <dbReference type="ARBA" id="ARBA00023157"/>
    </source>
</evidence>
<feature type="chain" id="PRO_5029543209" description="Ephrin RBD domain-containing protein" evidence="8">
    <location>
        <begin position="27"/>
        <end position="320"/>
    </location>
</feature>
<reference evidence="10" key="1">
    <citation type="submission" date="2021-01" db="UniProtKB">
        <authorList>
            <consortium name="EnsemblMetazoa"/>
        </authorList>
    </citation>
    <scope>IDENTIFICATION</scope>
</reference>
<sequence>MAGQAFLKKNLLTIALFLLNIENVFVSRPPIFWDPYHKLFSCKDPIVNVKENDLLKFVCADKDISSKPNAHSSTLHEVAYLLDYTKEQEYENCDARNHDNVLLNCTSKYMVTQHRITQNALSPDAPSFTPGKTYYVIAPSYRTSNMINNMVGGSCNDTSDGGYHLKLKVHVCTDQEIQDGDCKLCESEGCYYEACGKQCDDWIDPVDNDCYKQRLCNNTLLNTQFKEYEKIDNCQISNNPAVTTGKKTGEENNKDDSYKYMGIGIAFALIVGLVLGLVISKWHYGKKRQENFVDIERNNSKHSHINEGFQYDNRKSKVTN</sequence>
<evidence type="ECO:0000256" key="8">
    <source>
        <dbReference type="SAM" id="SignalP"/>
    </source>
</evidence>
<evidence type="ECO:0000256" key="7">
    <source>
        <dbReference type="SAM" id="Phobius"/>
    </source>
</evidence>
<dbReference type="GO" id="GO:0048013">
    <property type="term" value="P:ephrin receptor signaling pathway"/>
    <property type="evidence" value="ECO:0007669"/>
    <property type="project" value="TreeGrafter"/>
</dbReference>
<evidence type="ECO:0000256" key="5">
    <source>
        <dbReference type="ARBA" id="ARBA00023180"/>
    </source>
</evidence>
<dbReference type="PROSITE" id="PS51551">
    <property type="entry name" value="EPHRIN_RBD_2"/>
    <property type="match status" value="1"/>
</dbReference>
<dbReference type="Gene3D" id="2.60.40.420">
    <property type="entry name" value="Cupredoxins - blue copper proteins"/>
    <property type="match status" value="1"/>
</dbReference>
<evidence type="ECO:0000256" key="3">
    <source>
        <dbReference type="ARBA" id="ARBA00023136"/>
    </source>
</evidence>
<comment type="subcellular location">
    <subcellularLocation>
        <location evidence="1">Membrane</location>
    </subcellularLocation>
</comment>
<dbReference type="GO" id="GO:0007411">
    <property type="term" value="P:axon guidance"/>
    <property type="evidence" value="ECO:0007669"/>
    <property type="project" value="TreeGrafter"/>
</dbReference>
<dbReference type="SUPFAM" id="SSF49503">
    <property type="entry name" value="Cupredoxins"/>
    <property type="match status" value="1"/>
</dbReference>
<dbReference type="InterPro" id="IPR001799">
    <property type="entry name" value="Ephrin_RBD"/>
</dbReference>
<comment type="caution">
    <text evidence="6">Lacks conserved residue(s) required for the propagation of feature annotation.</text>
</comment>
<comment type="similarity">
    <text evidence="6">Belongs to the ephrin family.</text>
</comment>
<protein>
    <recommendedName>
        <fullName evidence="9">Ephrin RBD domain-containing protein</fullName>
    </recommendedName>
</protein>
<feature type="transmembrane region" description="Helical" evidence="7">
    <location>
        <begin position="260"/>
        <end position="279"/>
    </location>
</feature>
<keyword evidence="11" id="KW-1185">Reference proteome</keyword>
<evidence type="ECO:0000313" key="11">
    <source>
        <dbReference type="Proteomes" id="UP000594262"/>
    </source>
</evidence>
<dbReference type="PANTHER" id="PTHR11304:SF29">
    <property type="entry name" value="EPHRIN"/>
    <property type="match status" value="1"/>
</dbReference>
<proteinExistence type="inferred from homology"/>
<keyword evidence="7" id="KW-1133">Transmembrane helix</keyword>
<dbReference type="AlphaFoldDB" id="A0A7M5TSQ5"/>
<keyword evidence="4" id="KW-1015">Disulfide bond</keyword>
<keyword evidence="2 8" id="KW-0732">Signal</keyword>
<dbReference type="GO" id="GO:0046875">
    <property type="term" value="F:ephrin receptor binding"/>
    <property type="evidence" value="ECO:0007669"/>
    <property type="project" value="TreeGrafter"/>
</dbReference>
<evidence type="ECO:0000256" key="2">
    <source>
        <dbReference type="ARBA" id="ARBA00022729"/>
    </source>
</evidence>
<evidence type="ECO:0000259" key="9">
    <source>
        <dbReference type="PROSITE" id="PS51551"/>
    </source>
</evidence>
<evidence type="ECO:0000256" key="1">
    <source>
        <dbReference type="ARBA" id="ARBA00004370"/>
    </source>
</evidence>
<dbReference type="GO" id="GO:0005886">
    <property type="term" value="C:plasma membrane"/>
    <property type="evidence" value="ECO:0007669"/>
    <property type="project" value="TreeGrafter"/>
</dbReference>
<dbReference type="Pfam" id="PF00812">
    <property type="entry name" value="Ephrin"/>
    <property type="match status" value="1"/>
</dbReference>
<dbReference type="InterPro" id="IPR008972">
    <property type="entry name" value="Cupredoxin"/>
</dbReference>
<dbReference type="RefSeq" id="XP_066919862.1">
    <property type="nucleotide sequence ID" value="XM_067063761.1"/>
</dbReference>
<dbReference type="Proteomes" id="UP000594262">
    <property type="component" value="Unplaced"/>
</dbReference>
<evidence type="ECO:0000313" key="10">
    <source>
        <dbReference type="EnsemblMetazoa" id="CLYHEMP001273.1"/>
    </source>
</evidence>
<dbReference type="InterPro" id="IPR031328">
    <property type="entry name" value="Ephrin"/>
</dbReference>
<dbReference type="EnsemblMetazoa" id="CLYHEMT001273.1">
    <property type="protein sequence ID" value="CLYHEMP001273.1"/>
    <property type="gene ID" value="CLYHEMG001273"/>
</dbReference>
<feature type="domain" description="Ephrin RBD" evidence="9">
    <location>
        <begin position="26"/>
        <end position="171"/>
    </location>
</feature>
<keyword evidence="5" id="KW-0325">Glycoprotein</keyword>
<dbReference type="PANTHER" id="PTHR11304">
    <property type="entry name" value="EPHRIN"/>
    <property type="match status" value="1"/>
</dbReference>
<dbReference type="OrthoDB" id="5979659at2759"/>
<accession>A0A7M5TSQ5</accession>
<name>A0A7M5TSQ5_9CNID</name>
<dbReference type="GeneID" id="136807178"/>
<keyword evidence="3 7" id="KW-0472">Membrane</keyword>
<organism evidence="10 11">
    <name type="scientific">Clytia hemisphaerica</name>
    <dbReference type="NCBI Taxonomy" id="252671"/>
    <lineage>
        <taxon>Eukaryota</taxon>
        <taxon>Metazoa</taxon>
        <taxon>Cnidaria</taxon>
        <taxon>Hydrozoa</taxon>
        <taxon>Hydroidolina</taxon>
        <taxon>Leptothecata</taxon>
        <taxon>Obeliida</taxon>
        <taxon>Clytiidae</taxon>
        <taxon>Clytia</taxon>
    </lineage>
</organism>
<evidence type="ECO:0000256" key="6">
    <source>
        <dbReference type="PROSITE-ProRule" id="PRU00884"/>
    </source>
</evidence>
<keyword evidence="7" id="KW-0812">Transmembrane</keyword>
<feature type="signal peptide" evidence="8">
    <location>
        <begin position="1"/>
        <end position="26"/>
    </location>
</feature>